<dbReference type="SUPFAM" id="SSF55874">
    <property type="entry name" value="ATPase domain of HSP90 chaperone/DNA topoisomerase II/histidine kinase"/>
    <property type="match status" value="1"/>
</dbReference>
<proteinExistence type="predicted"/>
<dbReference type="Pfam" id="PF00512">
    <property type="entry name" value="HisKA"/>
    <property type="match status" value="1"/>
</dbReference>
<dbReference type="PRINTS" id="PR00344">
    <property type="entry name" value="BCTRLSENSOR"/>
</dbReference>
<keyword evidence="3" id="KW-0597">Phosphoprotein</keyword>
<sequence length="371" mass="40272">MSVLTATSHLNEVSSATVHPLIAPAKSSARSQEQRLKHILQCLPSGVVLLDGWGRVIEVNHVAVEMLGEPLLGESWLNVINRCFRPRSDDGLEVSLTDGRRVKLQISALTPDSGQLIVLTDLTETRELQNRLSHLQRLSTLGKMMATLAHQIRTPLSSAMLYAENLRSPKLPNQSREQFQDKLLARLHDLEQQVNDMLLFARSGTAQAVASITLQKLMDELELRSEALLSHHHATLKISLTSPQLSLLGNKNSLVEALLNLLHNSLQAAGDNAQLCLAQQIGKAGQLTWQFSDNGPGIPPAVQAQMFEPFYSNKAGGSGLGLAVVQAVVHSHQGSIHYVDLAARPEGALSGACFEISLPIHHSASAAKTKE</sequence>
<dbReference type="Gene3D" id="3.30.450.20">
    <property type="entry name" value="PAS domain"/>
    <property type="match status" value="1"/>
</dbReference>
<evidence type="ECO:0000259" key="5">
    <source>
        <dbReference type="PROSITE" id="PS50112"/>
    </source>
</evidence>
<dbReference type="PANTHER" id="PTHR43065">
    <property type="entry name" value="SENSOR HISTIDINE KINASE"/>
    <property type="match status" value="1"/>
</dbReference>
<reference evidence="6 7" key="1">
    <citation type="submission" date="2021-10" db="EMBL/GenBank/DDBJ databases">
        <title>Alishewanella koreense sp. nov. isolated from seawater of southwestern coast in South Korea and the proposal for the reclassification of Rheinheimera perlucida and Rheinheimera tuosuensis as Arsukibacterium perlucida and Arsukibacterium tuosuensis.</title>
        <authorList>
            <person name="Kim K.H."/>
            <person name="Ruan W."/>
            <person name="Kim K.R."/>
            <person name="Baek J.H."/>
            <person name="Jeon C.O."/>
        </authorList>
    </citation>
    <scope>NUCLEOTIDE SEQUENCE [LARGE SCALE GENOMIC DNA]</scope>
    <source>
        <strain evidence="6 7">16-MA</strain>
    </source>
</reference>
<dbReference type="SMART" id="SM00387">
    <property type="entry name" value="HATPase_c"/>
    <property type="match status" value="1"/>
</dbReference>
<dbReference type="Pfam" id="PF02518">
    <property type="entry name" value="HATPase_c"/>
    <property type="match status" value="1"/>
</dbReference>
<comment type="caution">
    <text evidence="6">The sequence shown here is derived from an EMBL/GenBank/DDBJ whole genome shotgun (WGS) entry which is preliminary data.</text>
</comment>
<evidence type="ECO:0000313" key="6">
    <source>
        <dbReference type="EMBL" id="MCB5227762.1"/>
    </source>
</evidence>
<evidence type="ECO:0000313" key="7">
    <source>
        <dbReference type="Proteomes" id="UP000633814"/>
    </source>
</evidence>
<dbReference type="InterPro" id="IPR036097">
    <property type="entry name" value="HisK_dim/P_sf"/>
</dbReference>
<dbReference type="CDD" id="cd00082">
    <property type="entry name" value="HisKA"/>
    <property type="match status" value="1"/>
</dbReference>
<keyword evidence="7" id="KW-1185">Reference proteome</keyword>
<dbReference type="InterPro" id="IPR036890">
    <property type="entry name" value="HATPase_C_sf"/>
</dbReference>
<dbReference type="PROSITE" id="PS50109">
    <property type="entry name" value="HIS_KIN"/>
    <property type="match status" value="1"/>
</dbReference>
<dbReference type="SUPFAM" id="SSF55785">
    <property type="entry name" value="PYP-like sensor domain (PAS domain)"/>
    <property type="match status" value="1"/>
</dbReference>
<dbReference type="SUPFAM" id="SSF47384">
    <property type="entry name" value="Homodimeric domain of signal transducing histidine kinase"/>
    <property type="match status" value="1"/>
</dbReference>
<evidence type="ECO:0000259" key="4">
    <source>
        <dbReference type="PROSITE" id="PS50109"/>
    </source>
</evidence>
<evidence type="ECO:0000256" key="1">
    <source>
        <dbReference type="ARBA" id="ARBA00000085"/>
    </source>
</evidence>
<dbReference type="PROSITE" id="PS50112">
    <property type="entry name" value="PAS"/>
    <property type="match status" value="1"/>
</dbReference>
<dbReference type="InterPro" id="IPR004358">
    <property type="entry name" value="Sig_transdc_His_kin-like_C"/>
</dbReference>
<gene>
    <name evidence="6" type="ORF">JAO78_013165</name>
</gene>
<dbReference type="SMART" id="SM00388">
    <property type="entry name" value="HisKA"/>
    <property type="match status" value="1"/>
</dbReference>
<evidence type="ECO:0000256" key="3">
    <source>
        <dbReference type="ARBA" id="ARBA00022553"/>
    </source>
</evidence>
<dbReference type="SMART" id="SM00091">
    <property type="entry name" value="PAS"/>
    <property type="match status" value="1"/>
</dbReference>
<dbReference type="InterPro" id="IPR035965">
    <property type="entry name" value="PAS-like_dom_sf"/>
</dbReference>
<comment type="catalytic activity">
    <reaction evidence="1">
        <text>ATP + protein L-histidine = ADP + protein N-phospho-L-histidine.</text>
        <dbReference type="EC" id="2.7.13.3"/>
    </reaction>
</comment>
<organism evidence="6 7">
    <name type="scientific">Alishewanella maricola</name>
    <dbReference type="NCBI Taxonomy" id="2795740"/>
    <lineage>
        <taxon>Bacteria</taxon>
        <taxon>Pseudomonadati</taxon>
        <taxon>Pseudomonadota</taxon>
        <taxon>Gammaproteobacteria</taxon>
        <taxon>Alteromonadales</taxon>
        <taxon>Alteromonadaceae</taxon>
        <taxon>Alishewanella</taxon>
    </lineage>
</organism>
<dbReference type="Gene3D" id="1.10.287.130">
    <property type="match status" value="1"/>
</dbReference>
<protein>
    <recommendedName>
        <fullName evidence="2">histidine kinase</fullName>
        <ecNumber evidence="2">2.7.13.3</ecNumber>
    </recommendedName>
</protein>
<dbReference type="Gene3D" id="3.30.565.10">
    <property type="entry name" value="Histidine kinase-like ATPase, C-terminal domain"/>
    <property type="match status" value="1"/>
</dbReference>
<accession>A0ABS8C5Y7</accession>
<dbReference type="EC" id="2.7.13.3" evidence="2"/>
<dbReference type="InterPro" id="IPR005467">
    <property type="entry name" value="His_kinase_dom"/>
</dbReference>
<dbReference type="CDD" id="cd00075">
    <property type="entry name" value="HATPase"/>
    <property type="match status" value="1"/>
</dbReference>
<dbReference type="EMBL" id="JAEINI020000010">
    <property type="protein sequence ID" value="MCB5227762.1"/>
    <property type="molecule type" value="Genomic_DNA"/>
</dbReference>
<dbReference type="CDD" id="cd00130">
    <property type="entry name" value="PAS"/>
    <property type="match status" value="1"/>
</dbReference>
<dbReference type="Proteomes" id="UP000633814">
    <property type="component" value="Unassembled WGS sequence"/>
</dbReference>
<dbReference type="PANTHER" id="PTHR43065:SF29">
    <property type="entry name" value="SENSOR PROTEIN KINASE FLES"/>
    <property type="match status" value="1"/>
</dbReference>
<name>A0ABS8C5Y7_9ALTE</name>
<feature type="domain" description="Histidine kinase" evidence="4">
    <location>
        <begin position="147"/>
        <end position="362"/>
    </location>
</feature>
<feature type="domain" description="PAS" evidence="5">
    <location>
        <begin position="32"/>
        <end position="68"/>
    </location>
</feature>
<dbReference type="InterPro" id="IPR000014">
    <property type="entry name" value="PAS"/>
</dbReference>
<dbReference type="Pfam" id="PF13188">
    <property type="entry name" value="PAS_8"/>
    <property type="match status" value="1"/>
</dbReference>
<dbReference type="InterPro" id="IPR003594">
    <property type="entry name" value="HATPase_dom"/>
</dbReference>
<dbReference type="InterPro" id="IPR003661">
    <property type="entry name" value="HisK_dim/P_dom"/>
</dbReference>
<dbReference type="RefSeq" id="WP_226751823.1">
    <property type="nucleotide sequence ID" value="NZ_JAEINI020000010.1"/>
</dbReference>
<evidence type="ECO:0000256" key="2">
    <source>
        <dbReference type="ARBA" id="ARBA00012438"/>
    </source>
</evidence>